<dbReference type="PANTHER" id="PTHR12984">
    <property type="entry name" value="SCY1-RELATED S/T PROTEIN KINASE-LIKE"/>
    <property type="match status" value="1"/>
</dbReference>
<dbReference type="AlphaFoldDB" id="A0ABD2Q1X1"/>
<dbReference type="EMBL" id="JBJKFK010001331">
    <property type="protein sequence ID" value="KAL3313363.1"/>
    <property type="molecule type" value="Genomic_DNA"/>
</dbReference>
<comment type="similarity">
    <text evidence="1">Belongs to the protein kinase superfamily.</text>
</comment>
<reference evidence="4 5" key="1">
    <citation type="submission" date="2024-11" db="EMBL/GenBank/DDBJ databases">
        <title>Adaptive evolution of stress response genes in parasites aligns with host niche diversity.</title>
        <authorList>
            <person name="Hahn C."/>
            <person name="Resl P."/>
        </authorList>
    </citation>
    <scope>NUCLEOTIDE SEQUENCE [LARGE SCALE GENOMIC DNA]</scope>
    <source>
        <strain evidence="4">EGGRZ-B1_66</strain>
        <tissue evidence="4">Body</tissue>
    </source>
</reference>
<proteinExistence type="inferred from homology"/>
<dbReference type="SUPFAM" id="SSF56112">
    <property type="entry name" value="Protein kinase-like (PK-like)"/>
    <property type="match status" value="1"/>
</dbReference>
<dbReference type="Gene3D" id="1.10.510.10">
    <property type="entry name" value="Transferase(Phosphotransferase) domain 1"/>
    <property type="match status" value="1"/>
</dbReference>
<comment type="caution">
    <text evidence="4">The sequence shown here is derived from an EMBL/GenBank/DDBJ whole genome shotgun (WGS) entry which is preliminary data.</text>
</comment>
<name>A0ABD2Q1X1_9PLAT</name>
<feature type="domain" description="Protein kinase" evidence="3">
    <location>
        <begin position="80"/>
        <end position="394"/>
    </location>
</feature>
<dbReference type="InterPro" id="IPR000719">
    <property type="entry name" value="Prot_kinase_dom"/>
</dbReference>
<accession>A0ABD2Q1X1</accession>
<evidence type="ECO:0000313" key="5">
    <source>
        <dbReference type="Proteomes" id="UP001626550"/>
    </source>
</evidence>
<gene>
    <name evidence="4" type="ORF">Ciccas_008036</name>
</gene>
<protein>
    <recommendedName>
        <fullName evidence="3">Protein kinase domain-containing protein</fullName>
    </recommendedName>
</protein>
<feature type="compositionally biased region" description="Basic and acidic residues" evidence="2">
    <location>
        <begin position="41"/>
        <end position="50"/>
    </location>
</feature>
<dbReference type="SMART" id="SM00220">
    <property type="entry name" value="S_TKc"/>
    <property type="match status" value="1"/>
</dbReference>
<keyword evidence="5" id="KW-1185">Reference proteome</keyword>
<evidence type="ECO:0000259" key="3">
    <source>
        <dbReference type="PROSITE" id="PS50011"/>
    </source>
</evidence>
<feature type="compositionally biased region" description="Basic residues" evidence="2">
    <location>
        <begin position="1"/>
        <end position="11"/>
    </location>
</feature>
<dbReference type="InterPro" id="IPR011009">
    <property type="entry name" value="Kinase-like_dom_sf"/>
</dbReference>
<dbReference type="Pfam" id="PF00069">
    <property type="entry name" value="Pkinase"/>
    <property type="match status" value="1"/>
</dbReference>
<dbReference type="CDD" id="cd14011">
    <property type="entry name" value="PK_SCY1_like"/>
    <property type="match status" value="1"/>
</dbReference>
<dbReference type="InterPro" id="IPR051177">
    <property type="entry name" value="CIK-Related_Protein"/>
</dbReference>
<dbReference type="Proteomes" id="UP001626550">
    <property type="component" value="Unassembled WGS sequence"/>
</dbReference>
<evidence type="ECO:0000256" key="1">
    <source>
        <dbReference type="ARBA" id="ARBA00038349"/>
    </source>
</evidence>
<dbReference type="PROSITE" id="PS50011">
    <property type="entry name" value="PROTEIN_KINASE_DOM"/>
    <property type="match status" value="1"/>
</dbReference>
<organism evidence="4 5">
    <name type="scientific">Cichlidogyrus casuarinus</name>
    <dbReference type="NCBI Taxonomy" id="1844966"/>
    <lineage>
        <taxon>Eukaryota</taxon>
        <taxon>Metazoa</taxon>
        <taxon>Spiralia</taxon>
        <taxon>Lophotrochozoa</taxon>
        <taxon>Platyhelminthes</taxon>
        <taxon>Monogenea</taxon>
        <taxon>Monopisthocotylea</taxon>
        <taxon>Dactylogyridea</taxon>
        <taxon>Ancyrocephalidae</taxon>
        <taxon>Cichlidogyrus</taxon>
    </lineage>
</organism>
<sequence length="501" mass="57432">MEAFRRTRLSFRKSSGSNTSRRLSVAGFQAEHEQASPASSRRADHEHERSGSNGLAKRKEDLTDYIIPPNLRDQFALSCSSQRGSSGSDNAWSIYAARQNESSGTSTNCSLFIFEKRLLEKLGKFRKKESILQVLRNEPLQLGRLKHQRILTLIRGFEETTEQLIFVSEPVVGSLSNFFGVTSSQDHPFPEMEVILGIYQVSSRHVDLIRICARVWRHDSRLFYLQITDALRFLHSTQELMHCNISPQSIIINSNGQWKLAGLNFVEQIIDTTKTSPKFLGYNPKYPRLCQPDLDYVAPEAQIHQSMSPLADMFSFGMVICAIHHRGRSLINADNNIQTYMRILPELPEKYRGISDKLPKSLVEPVRKMISEDVRERPTSQLFALLKIFNEPALLSYEGLLTLDTRSLNQKKEFFNRFAKVISDFPPYIRYTKVLPHLKKWYYGSPELAPFVLPSILTAIHISETDDFQHYLADLLRELLVESKSLQVSPQIFTAFLSTPW</sequence>
<evidence type="ECO:0000313" key="4">
    <source>
        <dbReference type="EMBL" id="KAL3313363.1"/>
    </source>
</evidence>
<feature type="region of interest" description="Disordered" evidence="2">
    <location>
        <begin position="1"/>
        <end position="59"/>
    </location>
</feature>
<evidence type="ECO:0000256" key="2">
    <source>
        <dbReference type="SAM" id="MobiDB-lite"/>
    </source>
</evidence>
<feature type="compositionally biased region" description="Polar residues" evidence="2">
    <location>
        <begin position="12"/>
        <end position="22"/>
    </location>
</feature>
<dbReference type="PANTHER" id="PTHR12984:SF16">
    <property type="entry name" value="BLACK MATCH, ISOFORM H"/>
    <property type="match status" value="1"/>
</dbReference>